<keyword evidence="3" id="KW-1185">Reference proteome</keyword>
<keyword evidence="1" id="KW-1133">Transmembrane helix</keyword>
<evidence type="ECO:0008006" key="4">
    <source>
        <dbReference type="Google" id="ProtNLM"/>
    </source>
</evidence>
<sequence>MAKRAENASKSKNDSGFTYLEVLVSLGIATFIMALLPSLLALFNYEEEEMEFEHDFFIIDISQSYKDSTATDYEPSQESIVFMDKTTKVRYRRHGSRIIKTVGDKGYVTVMFNVTEFKVEETDESIILSFLGKGMENEEQITFIK</sequence>
<reference evidence="3" key="1">
    <citation type="journal article" date="2019" name="Int. J. Syst. Evol. Microbiol.">
        <title>The Global Catalogue of Microorganisms (GCM) 10K type strain sequencing project: providing services to taxonomists for standard genome sequencing and annotation.</title>
        <authorList>
            <consortium name="The Broad Institute Genomics Platform"/>
            <consortium name="The Broad Institute Genome Sequencing Center for Infectious Disease"/>
            <person name="Wu L."/>
            <person name="Ma J."/>
        </authorList>
    </citation>
    <scope>NUCLEOTIDE SEQUENCE [LARGE SCALE GENOMIC DNA]</scope>
    <source>
        <strain evidence="3">JCM 16981</strain>
    </source>
</reference>
<evidence type="ECO:0000313" key="2">
    <source>
        <dbReference type="EMBL" id="GAA3725163.1"/>
    </source>
</evidence>
<gene>
    <name evidence="2" type="ORF">GCM10022378_13830</name>
</gene>
<evidence type="ECO:0000313" key="3">
    <source>
        <dbReference type="Proteomes" id="UP001500920"/>
    </source>
</evidence>
<keyword evidence="1" id="KW-0812">Transmembrane</keyword>
<feature type="transmembrane region" description="Helical" evidence="1">
    <location>
        <begin position="22"/>
        <end position="43"/>
    </location>
</feature>
<dbReference type="Pfam" id="PF15980">
    <property type="entry name" value="ComGF"/>
    <property type="match status" value="1"/>
</dbReference>
<keyword evidence="1" id="KW-0472">Membrane</keyword>
<comment type="caution">
    <text evidence="2">The sequence shown here is derived from an EMBL/GenBank/DDBJ whole genome shotgun (WGS) entry which is preliminary data.</text>
</comment>
<dbReference type="EMBL" id="BAABCK010000023">
    <property type="protein sequence ID" value="GAA3725163.1"/>
    <property type="molecule type" value="Genomic_DNA"/>
</dbReference>
<accession>A0ABP7EVA5</accession>
<protein>
    <recommendedName>
        <fullName evidence="4">Competence protein ComGF</fullName>
    </recommendedName>
</protein>
<dbReference type="Proteomes" id="UP001500920">
    <property type="component" value="Unassembled WGS sequence"/>
</dbReference>
<organism evidence="2 3">
    <name type="scientific">Salinicoccus jeotgali</name>
    <dbReference type="NCBI Taxonomy" id="381634"/>
    <lineage>
        <taxon>Bacteria</taxon>
        <taxon>Bacillati</taxon>
        <taxon>Bacillota</taxon>
        <taxon>Bacilli</taxon>
        <taxon>Bacillales</taxon>
        <taxon>Staphylococcaceae</taxon>
        <taxon>Salinicoccus</taxon>
    </lineage>
</organism>
<evidence type="ECO:0000256" key="1">
    <source>
        <dbReference type="SAM" id="Phobius"/>
    </source>
</evidence>
<dbReference type="InterPro" id="IPR016977">
    <property type="entry name" value="ComGF"/>
</dbReference>
<name>A0ABP7EVA5_9STAP</name>
<proteinExistence type="predicted"/>
<dbReference type="RefSeq" id="WP_344702834.1">
    <property type="nucleotide sequence ID" value="NZ_BAABCK010000023.1"/>
</dbReference>